<dbReference type="AlphaFoldDB" id="A0A653E0N0"/>
<protein>
    <submittedName>
        <fullName evidence="2">Uncharacterized protein</fullName>
    </submittedName>
</protein>
<feature type="transmembrane region" description="Helical" evidence="1">
    <location>
        <begin position="88"/>
        <end position="112"/>
    </location>
</feature>
<accession>A0A653E0N0</accession>
<proteinExistence type="predicted"/>
<dbReference type="EMBL" id="LR215729">
    <property type="protein sequence ID" value="VEV95340.1"/>
    <property type="molecule type" value="Genomic_DNA"/>
</dbReference>
<evidence type="ECO:0000313" key="2">
    <source>
        <dbReference type="EMBL" id="VEV95340.1"/>
    </source>
</evidence>
<keyword evidence="1" id="KW-1133">Transmembrane helix</keyword>
<evidence type="ECO:0000256" key="1">
    <source>
        <dbReference type="SAM" id="Phobius"/>
    </source>
</evidence>
<sequence>MHGDSLLFLSNLNRHQNSDKLRSPPAQSAPAARPIGAAIGLDQLLLHTLARALTGRARRLLLLTALPILTLAFVATTLLMPLMIATLVIATLMITALVITALMVSALMMATIMMRAVM</sequence>
<keyword evidence="1" id="KW-0472">Membrane</keyword>
<name>A0A653E0N0_9PSED</name>
<organism evidence="2">
    <name type="scientific">Pseudomonas marincola</name>
    <dbReference type="NCBI Taxonomy" id="437900"/>
    <lineage>
        <taxon>Bacteria</taxon>
        <taxon>Pseudomonadati</taxon>
        <taxon>Pseudomonadota</taxon>
        <taxon>Gammaproteobacteria</taxon>
        <taxon>Pseudomonadales</taxon>
        <taxon>Pseudomonadaceae</taxon>
        <taxon>Pseudomonas</taxon>
    </lineage>
</organism>
<keyword evidence="1" id="KW-0812">Transmembrane</keyword>
<gene>
    <name evidence="2" type="ORF">PMYSY11_0294</name>
</gene>
<reference evidence="2" key="1">
    <citation type="submission" date="2019-02" db="EMBL/GenBank/DDBJ databases">
        <authorList>
            <consortium name="Genoscope - CEA"/>
            <person name="William W."/>
        </authorList>
    </citation>
    <scope>NUCLEOTIDE SEQUENCE [LARGE SCALE GENOMIC DNA]</scope>
    <source>
        <strain evidence="2">YSy11</strain>
    </source>
</reference>
<feature type="transmembrane region" description="Helical" evidence="1">
    <location>
        <begin position="60"/>
        <end position="82"/>
    </location>
</feature>